<evidence type="ECO:0000313" key="2">
    <source>
        <dbReference type="Proteomes" id="UP000282636"/>
    </source>
</evidence>
<evidence type="ECO:0000313" key="1">
    <source>
        <dbReference type="EMBL" id="RMT71488.1"/>
    </source>
</evidence>
<gene>
    <name evidence="1" type="ORF">ALP44_02845</name>
</gene>
<dbReference type="InterPro" id="IPR016181">
    <property type="entry name" value="Acyl_CoA_acyltransferase"/>
</dbReference>
<evidence type="ECO:0008006" key="3">
    <source>
        <dbReference type="Google" id="ProtNLM"/>
    </source>
</evidence>
<dbReference type="AlphaFoldDB" id="A0A0Q0FNR7"/>
<dbReference type="EMBL" id="RBTL01000089">
    <property type="protein sequence ID" value="RMT71488.1"/>
    <property type="molecule type" value="Genomic_DNA"/>
</dbReference>
<comment type="caution">
    <text evidence="1">The sequence shown here is derived from an EMBL/GenBank/DDBJ whole genome shotgun (WGS) entry which is preliminary data.</text>
</comment>
<accession>A0A0Q0FNR7</accession>
<proteinExistence type="predicted"/>
<dbReference type="SUPFAM" id="SSF55729">
    <property type="entry name" value="Acyl-CoA N-acyltransferases (Nat)"/>
    <property type="match status" value="1"/>
</dbReference>
<sequence length="83" mass="9559">MSMPETETRPVVLTPTLHTPRLLLLPLQLEDTPAMQSLFNHWEVVRYLTHHVPWPYPEGVALRYLRHDAGTTMGIDARRMAGK</sequence>
<name>A0A0Q0FNR7_PSESX</name>
<dbReference type="Proteomes" id="UP000282636">
    <property type="component" value="Unassembled WGS sequence"/>
</dbReference>
<dbReference type="Gene3D" id="3.40.630.30">
    <property type="match status" value="1"/>
</dbReference>
<protein>
    <recommendedName>
        <fullName evidence="3">N-acetyltransferase domain-containing protein</fullName>
    </recommendedName>
</protein>
<reference evidence="1 2" key="1">
    <citation type="submission" date="2018-08" db="EMBL/GenBank/DDBJ databases">
        <title>Recombination of ecologically and evolutionarily significant loci maintains genetic cohesion in the Pseudomonas syringae species complex.</title>
        <authorList>
            <person name="Dillon M."/>
            <person name="Thakur S."/>
            <person name="Almeida R.N.D."/>
            <person name="Weir B.S."/>
            <person name="Guttman D.S."/>
        </authorList>
    </citation>
    <scope>NUCLEOTIDE SEQUENCE [LARGE SCALE GENOMIC DNA]</scope>
    <source>
        <strain evidence="1 2">ICMP 3934</strain>
    </source>
</reference>
<organism evidence="1 2">
    <name type="scientific">Pseudomonas syringae pv. theae</name>
    <dbReference type="NCBI Taxonomy" id="103985"/>
    <lineage>
        <taxon>Bacteria</taxon>
        <taxon>Pseudomonadati</taxon>
        <taxon>Pseudomonadota</taxon>
        <taxon>Gammaproteobacteria</taxon>
        <taxon>Pseudomonadales</taxon>
        <taxon>Pseudomonadaceae</taxon>
        <taxon>Pseudomonas</taxon>
        <taxon>Pseudomonas syringae</taxon>
    </lineage>
</organism>